<keyword evidence="2" id="KW-1185">Reference proteome</keyword>
<dbReference type="PATRIC" id="fig|754436.4.peg.3442"/>
<dbReference type="AlphaFoldDB" id="A0A0J1GJD9"/>
<sequence length="100" mass="11850">MLTQCHKQYFYSHPVNLYVYPLMLILSTIDMKIDEKKANSRAALYAHLTRNPPQADRQAAQCSENDKNDNRCIETDEKHAHFVLYFSEVTKICYRIYFNL</sequence>
<organism evidence="1 2">
    <name type="scientific">Photobacterium aphoticum</name>
    <dbReference type="NCBI Taxonomy" id="754436"/>
    <lineage>
        <taxon>Bacteria</taxon>
        <taxon>Pseudomonadati</taxon>
        <taxon>Pseudomonadota</taxon>
        <taxon>Gammaproteobacteria</taxon>
        <taxon>Vibrionales</taxon>
        <taxon>Vibrionaceae</taxon>
        <taxon>Photobacterium</taxon>
    </lineage>
</organism>
<comment type="caution">
    <text evidence="1">The sequence shown here is derived from an EMBL/GenBank/DDBJ whole genome shotgun (WGS) entry which is preliminary data.</text>
</comment>
<proteinExistence type="predicted"/>
<gene>
    <name evidence="1" type="ORF">ABT58_16235</name>
</gene>
<reference evidence="1 2" key="1">
    <citation type="submission" date="2015-05" db="EMBL/GenBank/DDBJ databases">
        <title>Photobacterium galathea sp. nov.</title>
        <authorList>
            <person name="Machado H."/>
            <person name="Gram L."/>
        </authorList>
    </citation>
    <scope>NUCLEOTIDE SEQUENCE [LARGE SCALE GENOMIC DNA]</scope>
    <source>
        <strain evidence="1 2">DSM 25995</strain>
    </source>
</reference>
<dbReference type="EMBL" id="LDOV01000029">
    <property type="protein sequence ID" value="KLU99633.1"/>
    <property type="molecule type" value="Genomic_DNA"/>
</dbReference>
<evidence type="ECO:0000313" key="1">
    <source>
        <dbReference type="EMBL" id="KLU99633.1"/>
    </source>
</evidence>
<dbReference type="Proteomes" id="UP000036426">
    <property type="component" value="Unassembled WGS sequence"/>
</dbReference>
<evidence type="ECO:0000313" key="2">
    <source>
        <dbReference type="Proteomes" id="UP000036426"/>
    </source>
</evidence>
<accession>A0A0J1GJD9</accession>
<protein>
    <submittedName>
        <fullName evidence="1">Uncharacterized protein</fullName>
    </submittedName>
</protein>
<name>A0A0J1GJD9_9GAMM</name>